<evidence type="ECO:0008006" key="4">
    <source>
        <dbReference type="Google" id="ProtNLM"/>
    </source>
</evidence>
<dbReference type="GO" id="GO:0005737">
    <property type="term" value="C:cytoplasm"/>
    <property type="evidence" value="ECO:0007669"/>
    <property type="project" value="TreeGrafter"/>
</dbReference>
<sequence length="267" mass="29100">CPEFYIYQYTHICVRLYAYIEPVFVDLLGTCHSELQQPVILKPEHLMVSRGPGNPEGAGNASQQSSRGKSEEQDVHREVDRTPMMSTMEEFFQSSHGCMDAASLSSSSTLQHVSVVPNELVFDHKGKPTSTCVCITNHSSLKLSLVWTVSKDSPFSLNPSSDELAPLKSTSFKVTYNPKQLNTLHGAQLECISSVTCVFIHSTAECSYWEAAGVSTLVCHSQSHWSLVPAPTKALPPSLLIETTDSGKASLDLNGTCSGNVCNKKCV</sequence>
<reference evidence="2" key="1">
    <citation type="submission" date="2025-08" db="UniProtKB">
        <authorList>
            <consortium name="Ensembl"/>
        </authorList>
    </citation>
    <scope>IDENTIFICATION</scope>
</reference>
<dbReference type="PANTHER" id="PTHR46127">
    <property type="entry name" value="CILIA- AND FLAGELLA-ASSOCIATED PROTEIN 65"/>
    <property type="match status" value="1"/>
</dbReference>
<protein>
    <recommendedName>
        <fullName evidence="4">Ig-like domain-containing protein</fullName>
    </recommendedName>
</protein>
<feature type="compositionally biased region" description="Basic and acidic residues" evidence="1">
    <location>
        <begin position="68"/>
        <end position="77"/>
    </location>
</feature>
<dbReference type="InterPro" id="IPR013783">
    <property type="entry name" value="Ig-like_fold"/>
</dbReference>
<dbReference type="GO" id="GO:0007288">
    <property type="term" value="P:sperm axoneme assembly"/>
    <property type="evidence" value="ECO:0007669"/>
    <property type="project" value="TreeGrafter"/>
</dbReference>
<organism evidence="2 3">
    <name type="scientific">Gouania willdenowi</name>
    <name type="common">Blunt-snouted clingfish</name>
    <name type="synonym">Lepadogaster willdenowi</name>
    <dbReference type="NCBI Taxonomy" id="441366"/>
    <lineage>
        <taxon>Eukaryota</taxon>
        <taxon>Metazoa</taxon>
        <taxon>Chordata</taxon>
        <taxon>Craniata</taxon>
        <taxon>Vertebrata</taxon>
        <taxon>Euteleostomi</taxon>
        <taxon>Actinopterygii</taxon>
        <taxon>Neopterygii</taxon>
        <taxon>Teleostei</taxon>
        <taxon>Neoteleostei</taxon>
        <taxon>Acanthomorphata</taxon>
        <taxon>Ovalentaria</taxon>
        <taxon>Blenniimorphae</taxon>
        <taxon>Blenniiformes</taxon>
        <taxon>Gobiesocoidei</taxon>
        <taxon>Gobiesocidae</taxon>
        <taxon>Gobiesocinae</taxon>
        <taxon>Gouania</taxon>
    </lineage>
</organism>
<evidence type="ECO:0000313" key="2">
    <source>
        <dbReference type="Ensembl" id="ENSGWIP00000009448.1"/>
    </source>
</evidence>
<name>A0A8C5DQF5_GOUWI</name>
<dbReference type="Proteomes" id="UP000694680">
    <property type="component" value="Unassembled WGS sequence"/>
</dbReference>
<evidence type="ECO:0000256" key="1">
    <source>
        <dbReference type="SAM" id="MobiDB-lite"/>
    </source>
</evidence>
<reference evidence="2" key="2">
    <citation type="submission" date="2025-09" db="UniProtKB">
        <authorList>
            <consortium name="Ensembl"/>
        </authorList>
    </citation>
    <scope>IDENTIFICATION</scope>
</reference>
<feature type="region of interest" description="Disordered" evidence="1">
    <location>
        <begin position="46"/>
        <end position="77"/>
    </location>
</feature>
<keyword evidence="3" id="KW-1185">Reference proteome</keyword>
<dbReference type="Ensembl" id="ENSGWIT00000010543.1">
    <property type="protein sequence ID" value="ENSGWIP00000009448.1"/>
    <property type="gene ID" value="ENSGWIG00000005645.1"/>
</dbReference>
<dbReference type="AlphaFoldDB" id="A0A8C5DQF5"/>
<dbReference type="PANTHER" id="PTHR46127:SF1">
    <property type="entry name" value="CILIA- AND FLAGELLA-ASSOCIATED PROTEIN 65"/>
    <property type="match status" value="1"/>
</dbReference>
<accession>A0A8C5DQF5</accession>
<dbReference type="GO" id="GO:0036126">
    <property type="term" value="C:sperm flagellum"/>
    <property type="evidence" value="ECO:0007669"/>
    <property type="project" value="TreeGrafter"/>
</dbReference>
<proteinExistence type="predicted"/>
<dbReference type="Gene3D" id="2.60.40.10">
    <property type="entry name" value="Immunoglobulins"/>
    <property type="match status" value="1"/>
</dbReference>
<evidence type="ECO:0000313" key="3">
    <source>
        <dbReference type="Proteomes" id="UP000694680"/>
    </source>
</evidence>
<dbReference type="InterPro" id="IPR052614">
    <property type="entry name" value="CFAP65"/>
</dbReference>